<feature type="chain" id="PRO_5016682290" description="Secreted protein" evidence="1">
    <location>
        <begin position="32"/>
        <end position="123"/>
    </location>
</feature>
<dbReference type="Proteomes" id="UP000255467">
    <property type="component" value="Unassembled WGS sequence"/>
</dbReference>
<accession>A0A378YP89</accession>
<evidence type="ECO:0000256" key="1">
    <source>
        <dbReference type="SAM" id="SignalP"/>
    </source>
</evidence>
<reference evidence="2 3" key="1">
    <citation type="submission" date="2018-06" db="EMBL/GenBank/DDBJ databases">
        <authorList>
            <consortium name="Pathogen Informatics"/>
            <person name="Doyle S."/>
        </authorList>
    </citation>
    <scope>NUCLEOTIDE SEQUENCE [LARGE SCALE GENOMIC DNA]</scope>
    <source>
        <strain evidence="2 3">NCTC1934</strain>
    </source>
</reference>
<dbReference type="AlphaFoldDB" id="A0A378YP89"/>
<name>A0A378YP89_9NOCA</name>
<organism evidence="2 3">
    <name type="scientific">Nocardia otitidiscaviarum</name>
    <dbReference type="NCBI Taxonomy" id="1823"/>
    <lineage>
        <taxon>Bacteria</taxon>
        <taxon>Bacillati</taxon>
        <taxon>Actinomycetota</taxon>
        <taxon>Actinomycetes</taxon>
        <taxon>Mycobacteriales</taxon>
        <taxon>Nocardiaceae</taxon>
        <taxon>Nocardia</taxon>
    </lineage>
</organism>
<gene>
    <name evidence="2" type="ORF">NCTC1934_03575</name>
</gene>
<dbReference type="EMBL" id="UGRY01000002">
    <property type="protein sequence ID" value="SUA78976.1"/>
    <property type="molecule type" value="Genomic_DNA"/>
</dbReference>
<dbReference type="RefSeq" id="WP_174385112.1">
    <property type="nucleotide sequence ID" value="NZ_UGRY01000002.1"/>
</dbReference>
<evidence type="ECO:0000313" key="2">
    <source>
        <dbReference type="EMBL" id="SUA78976.1"/>
    </source>
</evidence>
<sequence length="123" mass="14467">MRSTSSDSARRKLARLAVAGAITAIPLTALAVPAAAEVTLEPEVTEVSRPHWQDRNPWDPRYPWENRNPWDNPHDHGRWHDHDRWRDHDRWDRDCDHNDWNRGHDPFRNPFRHALPRGVFGSS</sequence>
<keyword evidence="3" id="KW-1185">Reference proteome</keyword>
<keyword evidence="1" id="KW-0732">Signal</keyword>
<proteinExistence type="predicted"/>
<evidence type="ECO:0008006" key="4">
    <source>
        <dbReference type="Google" id="ProtNLM"/>
    </source>
</evidence>
<evidence type="ECO:0000313" key="3">
    <source>
        <dbReference type="Proteomes" id="UP000255467"/>
    </source>
</evidence>
<feature type="signal peptide" evidence="1">
    <location>
        <begin position="1"/>
        <end position="31"/>
    </location>
</feature>
<protein>
    <recommendedName>
        <fullName evidence="4">Secreted protein</fullName>
    </recommendedName>
</protein>